<dbReference type="PANTHER" id="PTHR43303">
    <property type="entry name" value="NADPH DEHYDROGENASE C23G7.10C-RELATED"/>
    <property type="match status" value="1"/>
</dbReference>
<gene>
    <name evidence="13" type="ORF">HYFRA_00007899</name>
</gene>
<keyword evidence="5" id="KW-0808">Transferase</keyword>
<dbReference type="Pfam" id="PF00724">
    <property type="entry name" value="Oxidored_FMN"/>
    <property type="match status" value="1"/>
</dbReference>
<keyword evidence="6" id="KW-0521">NADP</keyword>
<dbReference type="Gene3D" id="2.160.10.10">
    <property type="entry name" value="Hexapeptide repeat proteins"/>
    <property type="match status" value="1"/>
</dbReference>
<dbReference type="PANTHER" id="PTHR43303:SF4">
    <property type="entry name" value="NADPH DEHYDROGENASE C23G7.10C-RELATED"/>
    <property type="match status" value="1"/>
</dbReference>
<keyword evidence="14" id="KW-1185">Reference proteome</keyword>
<dbReference type="GO" id="GO:0003959">
    <property type="term" value="F:NADPH dehydrogenase activity"/>
    <property type="evidence" value="ECO:0007669"/>
    <property type="project" value="InterPro"/>
</dbReference>
<name>A0A9N9KQD4_9HELO</name>
<feature type="domain" description="Mannose-1-phosphate guanyltransferase C-terminal" evidence="12">
    <location>
        <begin position="312"/>
        <end position="433"/>
    </location>
</feature>
<dbReference type="InterPro" id="IPR011004">
    <property type="entry name" value="Trimer_LpxA-like_sf"/>
</dbReference>
<dbReference type="OrthoDB" id="285674at2759"/>
<evidence type="ECO:0000256" key="7">
    <source>
        <dbReference type="ARBA" id="ARBA00023002"/>
    </source>
</evidence>
<organism evidence="13 14">
    <name type="scientific">Hymenoscyphus fraxineus</name>
    <dbReference type="NCBI Taxonomy" id="746836"/>
    <lineage>
        <taxon>Eukaryota</taxon>
        <taxon>Fungi</taxon>
        <taxon>Dikarya</taxon>
        <taxon>Ascomycota</taxon>
        <taxon>Pezizomycotina</taxon>
        <taxon>Leotiomycetes</taxon>
        <taxon>Helotiales</taxon>
        <taxon>Helotiaceae</taxon>
        <taxon>Hymenoscyphus</taxon>
    </lineage>
</organism>
<dbReference type="Pfam" id="PF25087">
    <property type="entry name" value="GMPPB_C"/>
    <property type="match status" value="1"/>
</dbReference>
<dbReference type="InterPro" id="IPR013785">
    <property type="entry name" value="Aldolase_TIM"/>
</dbReference>
<evidence type="ECO:0000256" key="2">
    <source>
        <dbReference type="ARBA" id="ARBA00018601"/>
    </source>
</evidence>
<dbReference type="GO" id="GO:0050661">
    <property type="term" value="F:NADP binding"/>
    <property type="evidence" value="ECO:0007669"/>
    <property type="project" value="InterPro"/>
</dbReference>
<dbReference type="Gene3D" id="3.20.20.70">
    <property type="entry name" value="Aldolase class I"/>
    <property type="match status" value="1"/>
</dbReference>
<dbReference type="InterPro" id="IPR029044">
    <property type="entry name" value="Nucleotide-diphossugar_trans"/>
</dbReference>
<evidence type="ECO:0000259" key="12">
    <source>
        <dbReference type="Pfam" id="PF25087"/>
    </source>
</evidence>
<dbReference type="Gene3D" id="3.90.550.10">
    <property type="entry name" value="Spore Coat Polysaccharide Biosynthesis Protein SpsA, Chain A"/>
    <property type="match status" value="1"/>
</dbReference>
<dbReference type="GO" id="GO:0010181">
    <property type="term" value="F:FMN binding"/>
    <property type="evidence" value="ECO:0007669"/>
    <property type="project" value="InterPro"/>
</dbReference>
<evidence type="ECO:0000259" key="10">
    <source>
        <dbReference type="Pfam" id="PF00483"/>
    </source>
</evidence>
<evidence type="ECO:0000313" key="14">
    <source>
        <dbReference type="Proteomes" id="UP000696280"/>
    </source>
</evidence>
<dbReference type="SUPFAM" id="SSF51395">
    <property type="entry name" value="FMN-linked oxidoreductases"/>
    <property type="match status" value="1"/>
</dbReference>
<comment type="cofactor">
    <cofactor evidence="1">
        <name>FMN</name>
        <dbReference type="ChEBI" id="CHEBI:58210"/>
    </cofactor>
</comment>
<sequence length="841" mass="92363">MSLQIPHREKTSGSHASTKAVILVGGPSRGTRFRPLSLDLPKPLFEVAGHPIVWHCLTAIAKVPHIQEVCMIGYYDESVFRDFIKDSSKEFPQIKIVYLREYQALGTAGGLYHFRDAILKGKPERFFVLNADVCCSFPLNDMLHLFESRDAEAVILGTRVGEEAASNFGCIVSDAHTRRVLHYVEKPESHISNLINCGVYLFSTETIFPSIRSAIKKRTERPRLISYPSSENLQSSYFQDDDDEEKKNQVLRLEQDILSDLADSKQFFVHETKDFWRQIKTAGSAIPANALYLQKAWQTGSEELAKPSANILPPVFIHPTADVDPTAKLGPNVSIGPRAVVGAGVRIKEAIVLEDAEIKHDACVLYSIIGWNSRVGAWARVEGTPTPVNSHTTSIIKNGVKVQSITILGKECGVGDEVRVQNCVCLPFKELKRVPFFTPAQEPPAGTASSPQPNNTPIPKLFTPLKIRDVTFQNRIFLSPLCQYSASNGHLQPWHYAHLGGIISRGPGLAMVEATSVTAEGRITPEDSGIWLDSHVDAPFGLKSIVDFAHSQNQKIGIQIGHAGRKASTVAPWLHSGTKATGDVGGWEDNVWAPSEVPYNEHFPVPKALSLEGIEELKRAWGEGVKRAVRAGFDVIEIHSAHGYLLGEFLSPVSNKRTDRYGGSFENRVRLTLELVELTRKEMPEGMPLFLRISATDWLEDVLGKGESWTNEDTIRLAPLLAERGVDLLDVSSGGNSPQQKIKSGPGYQAPFSKEIKKAVGDTLLVGTVGSITSGKQAEALLTGKGEDSRGETELDVAVVGRMFQKNPGLVWAFAEELGVQVNVANQIRWGFGGRPGKKDE</sequence>
<reference evidence="13" key="1">
    <citation type="submission" date="2021-07" db="EMBL/GenBank/DDBJ databases">
        <authorList>
            <person name="Durling M."/>
        </authorList>
    </citation>
    <scope>NUCLEOTIDE SEQUENCE</scope>
</reference>
<evidence type="ECO:0000256" key="3">
    <source>
        <dbReference type="ARBA" id="ARBA00022630"/>
    </source>
</evidence>
<dbReference type="AlphaFoldDB" id="A0A9N9KQD4"/>
<dbReference type="CDD" id="cd02932">
    <property type="entry name" value="OYE_YqiM_FMN"/>
    <property type="match status" value="1"/>
</dbReference>
<dbReference type="InterPro" id="IPR005835">
    <property type="entry name" value="NTP_transferase_dom"/>
</dbReference>
<dbReference type="InterPro" id="IPR001155">
    <property type="entry name" value="OxRdtase_FMN_N"/>
</dbReference>
<feature type="domain" description="NADH:flavin oxidoreductase/NADH oxidase N-terminal" evidence="11">
    <location>
        <begin position="460"/>
        <end position="811"/>
    </location>
</feature>
<proteinExistence type="predicted"/>
<evidence type="ECO:0000256" key="6">
    <source>
        <dbReference type="ARBA" id="ARBA00022857"/>
    </source>
</evidence>
<keyword evidence="4" id="KW-0288">FMN</keyword>
<accession>A0A9N9KQD4</accession>
<dbReference type="GO" id="GO:0005525">
    <property type="term" value="F:GTP binding"/>
    <property type="evidence" value="ECO:0007669"/>
    <property type="project" value="UniProtKB-KW"/>
</dbReference>
<dbReference type="PROSITE" id="PS00101">
    <property type="entry name" value="HEXAPEP_TRANSFERASES"/>
    <property type="match status" value="1"/>
</dbReference>
<keyword evidence="7" id="KW-0560">Oxidoreductase</keyword>
<protein>
    <recommendedName>
        <fullName evidence="2">Mannose-1-phosphate guanyltransferase</fullName>
    </recommendedName>
    <alternativeName>
        <fullName evidence="9">GDP-mannose pyrophosphorylase</fullName>
    </alternativeName>
    <alternativeName>
        <fullName evidence="8">GTP-mannose-1-phosphate guanylyltransferase</fullName>
    </alternativeName>
</protein>
<evidence type="ECO:0000256" key="4">
    <source>
        <dbReference type="ARBA" id="ARBA00022643"/>
    </source>
</evidence>
<dbReference type="Pfam" id="PF00483">
    <property type="entry name" value="NTP_transferase"/>
    <property type="match status" value="1"/>
</dbReference>
<dbReference type="InterPro" id="IPR018357">
    <property type="entry name" value="Hexapep_transf_CS"/>
</dbReference>
<feature type="domain" description="Nucleotidyl transferase" evidence="10">
    <location>
        <begin position="19"/>
        <end position="221"/>
    </location>
</feature>
<dbReference type="CDD" id="cd06428">
    <property type="entry name" value="M1P_guanylylT_A_like_N"/>
    <property type="match status" value="1"/>
</dbReference>
<evidence type="ECO:0000256" key="8">
    <source>
        <dbReference type="ARBA" id="ARBA00030179"/>
    </source>
</evidence>
<dbReference type="SUPFAM" id="SSF51161">
    <property type="entry name" value="Trimeric LpxA-like enzymes"/>
    <property type="match status" value="1"/>
</dbReference>
<dbReference type="GO" id="GO:0016740">
    <property type="term" value="F:transferase activity"/>
    <property type="evidence" value="ECO:0007669"/>
    <property type="project" value="UniProtKB-KW"/>
</dbReference>
<comment type="caution">
    <text evidence="13">The sequence shown here is derived from an EMBL/GenBank/DDBJ whole genome shotgun (WGS) entry which is preliminary data.</text>
</comment>
<dbReference type="InterPro" id="IPR044152">
    <property type="entry name" value="YqjM-like"/>
</dbReference>
<evidence type="ECO:0000259" key="11">
    <source>
        <dbReference type="Pfam" id="PF00724"/>
    </source>
</evidence>
<keyword evidence="3" id="KW-0285">Flavoprotein</keyword>
<evidence type="ECO:0000256" key="1">
    <source>
        <dbReference type="ARBA" id="ARBA00001917"/>
    </source>
</evidence>
<evidence type="ECO:0000256" key="5">
    <source>
        <dbReference type="ARBA" id="ARBA00022679"/>
    </source>
</evidence>
<dbReference type="SUPFAM" id="SSF53448">
    <property type="entry name" value="Nucleotide-diphospho-sugar transferases"/>
    <property type="match status" value="1"/>
</dbReference>
<dbReference type="Proteomes" id="UP000696280">
    <property type="component" value="Unassembled WGS sequence"/>
</dbReference>
<evidence type="ECO:0000313" key="13">
    <source>
        <dbReference type="EMBL" id="CAG8951153.1"/>
    </source>
</evidence>
<dbReference type="EMBL" id="CAJVRL010000041">
    <property type="protein sequence ID" value="CAG8951153.1"/>
    <property type="molecule type" value="Genomic_DNA"/>
</dbReference>
<evidence type="ECO:0000256" key="9">
    <source>
        <dbReference type="ARBA" id="ARBA00031190"/>
    </source>
</evidence>
<dbReference type="InterPro" id="IPR056729">
    <property type="entry name" value="GMPPB_C"/>
</dbReference>